<dbReference type="RefSeq" id="WP_261852098.1">
    <property type="nucleotide sequence ID" value="NZ_BQXY01000002.1"/>
</dbReference>
<evidence type="ECO:0000313" key="1">
    <source>
        <dbReference type="EMBL" id="GKU25134.1"/>
    </source>
</evidence>
<keyword evidence="2" id="KW-1185">Reference proteome</keyword>
<sequence length="308" mass="35215">MEVVNVCRANFDYKLSPRGHRIKNTVVSNVVSTKIIDKVLDLKICVNKSEAVVFDIVTYTVTIKNISDKLIENITFIDHKSFLTSFVVNTLFVNNKNITCRSPEEGLYLGDLQPCDEIIVSFQMLIDKNSSSKYVYNYFEIAYDYLFNIELLPARIILKSDFAATYVRALLKQFDILSILNLPFEDTQLIEDIDITEDIHLSMKKLVSTPIISVASAPLTKCLRLILIGTINYTLFGIIDKPTINSTITVYSDDFTDSFVISTLVPESMNLLNLEEIENINFHIENFQKVILENNRLLIQTLILLKIY</sequence>
<dbReference type="InterPro" id="IPR047589">
    <property type="entry name" value="DUF11_rpt"/>
</dbReference>
<reference evidence="1" key="1">
    <citation type="journal article" date="2023" name="Int. J. Syst. Evol. Microbiol.">
        <title>&lt;i&gt;Clostridium folliculivorans&lt;/i&gt; sp. nov., isolated from soil samples of an organic paddy in Japan.</title>
        <authorList>
            <person name="Tazawa J."/>
            <person name="Kobayashi H."/>
            <person name="Tanizawa Y."/>
            <person name="Uchino A."/>
            <person name="Tanaka F."/>
            <person name="Urashima Y."/>
            <person name="Miura S."/>
            <person name="Sakamoto M."/>
            <person name="Ohkuma M."/>
            <person name="Tohno M."/>
        </authorList>
    </citation>
    <scope>NUCLEOTIDE SEQUENCE</scope>
    <source>
        <strain evidence="1">D1-1</strain>
    </source>
</reference>
<dbReference type="Proteomes" id="UP001057868">
    <property type="component" value="Unassembled WGS sequence"/>
</dbReference>
<dbReference type="EMBL" id="BQXY01000002">
    <property type="protein sequence ID" value="GKU25134.1"/>
    <property type="molecule type" value="Genomic_DNA"/>
</dbReference>
<evidence type="ECO:0000313" key="2">
    <source>
        <dbReference type="Proteomes" id="UP001057868"/>
    </source>
</evidence>
<proteinExistence type="predicted"/>
<gene>
    <name evidence="1" type="ORF">CFOLD11_19600</name>
</gene>
<name>A0A9W5Y1R3_9CLOT</name>
<protein>
    <recommendedName>
        <fullName evidence="3">DUF11 domain-containing protein</fullName>
    </recommendedName>
</protein>
<comment type="caution">
    <text evidence="1">The sequence shown here is derived from an EMBL/GenBank/DDBJ whole genome shotgun (WGS) entry which is preliminary data.</text>
</comment>
<dbReference type="AlphaFoldDB" id="A0A9W5Y1R3"/>
<evidence type="ECO:0008006" key="3">
    <source>
        <dbReference type="Google" id="ProtNLM"/>
    </source>
</evidence>
<organism evidence="1 2">
    <name type="scientific">Clostridium folliculivorans</name>
    <dbReference type="NCBI Taxonomy" id="2886038"/>
    <lineage>
        <taxon>Bacteria</taxon>
        <taxon>Bacillati</taxon>
        <taxon>Bacillota</taxon>
        <taxon>Clostridia</taxon>
        <taxon>Eubacteriales</taxon>
        <taxon>Clostridiaceae</taxon>
        <taxon>Clostridium</taxon>
    </lineage>
</organism>
<dbReference type="NCBIfam" id="TIGR01451">
    <property type="entry name" value="B_ant_repeat"/>
    <property type="match status" value="1"/>
</dbReference>
<accession>A0A9W5Y1R3</accession>